<keyword evidence="3" id="KW-1185">Reference proteome</keyword>
<evidence type="ECO:0000313" key="3">
    <source>
        <dbReference type="Proteomes" id="UP000053257"/>
    </source>
</evidence>
<dbReference type="AlphaFoldDB" id="A0A0C3PNH7"/>
<dbReference type="EMBL" id="KN840481">
    <property type="protein sequence ID" value="KIP08363.1"/>
    <property type="molecule type" value="Genomic_DNA"/>
</dbReference>
<dbReference type="Proteomes" id="UP000053257">
    <property type="component" value="Unassembled WGS sequence"/>
</dbReference>
<name>A0A0C3PNH7_PHLG1</name>
<protein>
    <submittedName>
        <fullName evidence="2">Uncharacterized protein</fullName>
    </submittedName>
</protein>
<reference evidence="2 3" key="1">
    <citation type="journal article" date="2014" name="PLoS Genet.">
        <title>Analysis of the Phlebiopsis gigantea genome, transcriptome and secretome provides insight into its pioneer colonization strategies of wood.</title>
        <authorList>
            <person name="Hori C."/>
            <person name="Ishida T."/>
            <person name="Igarashi K."/>
            <person name="Samejima M."/>
            <person name="Suzuki H."/>
            <person name="Master E."/>
            <person name="Ferreira P."/>
            <person name="Ruiz-Duenas F.J."/>
            <person name="Held B."/>
            <person name="Canessa P."/>
            <person name="Larrondo L.F."/>
            <person name="Schmoll M."/>
            <person name="Druzhinina I.S."/>
            <person name="Kubicek C.P."/>
            <person name="Gaskell J.A."/>
            <person name="Kersten P."/>
            <person name="St John F."/>
            <person name="Glasner J."/>
            <person name="Sabat G."/>
            <person name="Splinter BonDurant S."/>
            <person name="Syed K."/>
            <person name="Yadav J."/>
            <person name="Mgbeahuruike A.C."/>
            <person name="Kovalchuk A."/>
            <person name="Asiegbu F.O."/>
            <person name="Lackner G."/>
            <person name="Hoffmeister D."/>
            <person name="Rencoret J."/>
            <person name="Gutierrez A."/>
            <person name="Sun H."/>
            <person name="Lindquist E."/>
            <person name="Barry K."/>
            <person name="Riley R."/>
            <person name="Grigoriev I.V."/>
            <person name="Henrissat B."/>
            <person name="Kues U."/>
            <person name="Berka R.M."/>
            <person name="Martinez A.T."/>
            <person name="Covert S.F."/>
            <person name="Blanchette R.A."/>
            <person name="Cullen D."/>
        </authorList>
    </citation>
    <scope>NUCLEOTIDE SEQUENCE [LARGE SCALE GENOMIC DNA]</scope>
    <source>
        <strain evidence="2 3">11061_1 CR5-6</strain>
    </source>
</reference>
<accession>A0A0C3PNH7</accession>
<gene>
    <name evidence="2" type="ORF">PHLGIDRAFT_383744</name>
</gene>
<evidence type="ECO:0000256" key="1">
    <source>
        <dbReference type="SAM" id="MobiDB-lite"/>
    </source>
</evidence>
<dbReference type="HOGENOM" id="CLU_1713969_0_0_1"/>
<feature type="region of interest" description="Disordered" evidence="1">
    <location>
        <begin position="1"/>
        <end position="21"/>
    </location>
</feature>
<feature type="region of interest" description="Disordered" evidence="1">
    <location>
        <begin position="42"/>
        <end position="121"/>
    </location>
</feature>
<evidence type="ECO:0000313" key="2">
    <source>
        <dbReference type="EMBL" id="KIP08363.1"/>
    </source>
</evidence>
<organism evidence="2 3">
    <name type="scientific">Phlebiopsis gigantea (strain 11061_1 CR5-6)</name>
    <name type="common">White-rot fungus</name>
    <name type="synonym">Peniophora gigantea</name>
    <dbReference type="NCBI Taxonomy" id="745531"/>
    <lineage>
        <taxon>Eukaryota</taxon>
        <taxon>Fungi</taxon>
        <taxon>Dikarya</taxon>
        <taxon>Basidiomycota</taxon>
        <taxon>Agaricomycotina</taxon>
        <taxon>Agaricomycetes</taxon>
        <taxon>Polyporales</taxon>
        <taxon>Phanerochaetaceae</taxon>
        <taxon>Phlebiopsis</taxon>
    </lineage>
</organism>
<sequence>MRFAQGSRTPTRPQSRHAQFQTRAFPRINCMGLAPARCVHSQTRHLSSAREARRLEPIGSPRPRRSPSPSQSVEWVPSPRPDCANTGISQQGMPSTVHDAVSDESAVIPLEDSRTQPRPYGKRYARDQIGQPAQYGALWQCVLLASLISSDAD</sequence>
<proteinExistence type="predicted"/>